<feature type="transmembrane region" description="Helical" evidence="1">
    <location>
        <begin position="112"/>
        <end position="132"/>
    </location>
</feature>
<keyword evidence="3" id="KW-1185">Reference proteome</keyword>
<feature type="transmembrane region" description="Helical" evidence="1">
    <location>
        <begin position="79"/>
        <end position="105"/>
    </location>
</feature>
<dbReference type="AlphaFoldDB" id="A0A1R4H2T7"/>
<gene>
    <name evidence="2" type="ORF">CRENPOLYSF1_150031</name>
</gene>
<protein>
    <recommendedName>
        <fullName evidence="4">Yip1 domain-containing protein</fullName>
    </recommendedName>
</protein>
<feature type="transmembrane region" description="Helical" evidence="1">
    <location>
        <begin position="52"/>
        <end position="73"/>
    </location>
</feature>
<proteinExistence type="predicted"/>
<name>A0A1R4H2T7_9GAMM</name>
<evidence type="ECO:0000313" key="3">
    <source>
        <dbReference type="Proteomes" id="UP000195667"/>
    </source>
</evidence>
<reference evidence="3" key="1">
    <citation type="submission" date="2017-02" db="EMBL/GenBank/DDBJ databases">
        <authorList>
            <person name="Daims H."/>
        </authorList>
    </citation>
    <scope>NUCLEOTIDE SEQUENCE [LARGE SCALE GENOMIC DNA]</scope>
</reference>
<dbReference type="EMBL" id="FUKI01000057">
    <property type="protein sequence ID" value="SJM90563.1"/>
    <property type="molecule type" value="Genomic_DNA"/>
</dbReference>
<keyword evidence="1" id="KW-1133">Transmembrane helix</keyword>
<keyword evidence="1" id="KW-0472">Membrane</keyword>
<evidence type="ECO:0000313" key="2">
    <source>
        <dbReference type="EMBL" id="SJM90563.1"/>
    </source>
</evidence>
<organism evidence="2 3">
    <name type="scientific">Crenothrix polyspora</name>
    <dbReference type="NCBI Taxonomy" id="360316"/>
    <lineage>
        <taxon>Bacteria</taxon>
        <taxon>Pseudomonadati</taxon>
        <taxon>Pseudomonadota</taxon>
        <taxon>Gammaproteobacteria</taxon>
        <taxon>Methylococcales</taxon>
        <taxon>Crenotrichaceae</taxon>
        <taxon>Crenothrix</taxon>
    </lineage>
</organism>
<accession>A0A1R4H2T7</accession>
<dbReference type="Proteomes" id="UP000195667">
    <property type="component" value="Unassembled WGS sequence"/>
</dbReference>
<evidence type="ECO:0000256" key="1">
    <source>
        <dbReference type="SAM" id="Phobius"/>
    </source>
</evidence>
<sequence>MDLIKLFLPLCWLKTNPLDLPKSAAFFRQNLLFSFVIEYFMQANMSDDPLEAFFEVGIETVLTLLFLGFMLFLNKTLSVYLQITTAILFCANVISVAIVPVMVWLTVSESALSYYLLGLLFLWDFAVVVYIFKRTVIVNTAAGIALALFYFISTYLGAFALGQLI</sequence>
<keyword evidence="1" id="KW-0812">Transmembrane</keyword>
<dbReference type="OrthoDB" id="5568107at2"/>
<evidence type="ECO:0008006" key="4">
    <source>
        <dbReference type="Google" id="ProtNLM"/>
    </source>
</evidence>
<feature type="transmembrane region" description="Helical" evidence="1">
    <location>
        <begin position="138"/>
        <end position="161"/>
    </location>
</feature>